<dbReference type="InterPro" id="IPR013325">
    <property type="entry name" value="RNA_pol_sigma_r2"/>
</dbReference>
<organism evidence="6 7">
    <name type="scientific">Dokdonia pacifica</name>
    <dbReference type="NCBI Taxonomy" id="1627892"/>
    <lineage>
        <taxon>Bacteria</taxon>
        <taxon>Pseudomonadati</taxon>
        <taxon>Bacteroidota</taxon>
        <taxon>Flavobacteriia</taxon>
        <taxon>Flavobacteriales</taxon>
        <taxon>Flavobacteriaceae</taxon>
        <taxon>Dokdonia</taxon>
    </lineage>
</organism>
<dbReference type="InterPro" id="IPR007627">
    <property type="entry name" value="RNA_pol_sigma70_r2"/>
</dbReference>
<dbReference type="InterPro" id="IPR039425">
    <property type="entry name" value="RNA_pol_sigma-70-like"/>
</dbReference>
<dbReference type="EMBL" id="FZNY01000011">
    <property type="protein sequence ID" value="SNS32407.1"/>
    <property type="molecule type" value="Genomic_DNA"/>
</dbReference>
<evidence type="ECO:0000256" key="2">
    <source>
        <dbReference type="ARBA" id="ARBA00023082"/>
    </source>
</evidence>
<evidence type="ECO:0000313" key="7">
    <source>
        <dbReference type="Proteomes" id="UP000198379"/>
    </source>
</evidence>
<dbReference type="RefSeq" id="WP_089373796.1">
    <property type="nucleotide sequence ID" value="NZ_BMEP01000008.1"/>
</dbReference>
<evidence type="ECO:0000256" key="3">
    <source>
        <dbReference type="ARBA" id="ARBA00023125"/>
    </source>
</evidence>
<evidence type="ECO:0000313" key="6">
    <source>
        <dbReference type="EMBL" id="SNS32407.1"/>
    </source>
</evidence>
<accession>A0A239DJ30</accession>
<keyword evidence="3" id="KW-0238">DNA-binding</keyword>
<dbReference type="NCBIfam" id="TIGR02937">
    <property type="entry name" value="sigma70-ECF"/>
    <property type="match status" value="1"/>
</dbReference>
<evidence type="ECO:0000259" key="5">
    <source>
        <dbReference type="Pfam" id="PF04542"/>
    </source>
</evidence>
<dbReference type="AlphaFoldDB" id="A0A239DJ30"/>
<reference evidence="6 7" key="1">
    <citation type="submission" date="2017-06" db="EMBL/GenBank/DDBJ databases">
        <authorList>
            <person name="Kim H.J."/>
            <person name="Triplett B.A."/>
        </authorList>
    </citation>
    <scope>NUCLEOTIDE SEQUENCE [LARGE SCALE GENOMIC DNA]</scope>
    <source>
        <strain evidence="6 7">DSM 25597</strain>
    </source>
</reference>
<dbReference type="InterPro" id="IPR014284">
    <property type="entry name" value="RNA_pol_sigma-70_dom"/>
</dbReference>
<dbReference type="Pfam" id="PF04542">
    <property type="entry name" value="Sigma70_r2"/>
    <property type="match status" value="1"/>
</dbReference>
<dbReference type="SUPFAM" id="SSF88946">
    <property type="entry name" value="Sigma2 domain of RNA polymerase sigma factors"/>
    <property type="match status" value="1"/>
</dbReference>
<gene>
    <name evidence="6" type="ORF">SAMN06265376_11144</name>
</gene>
<dbReference type="GO" id="GO:0003677">
    <property type="term" value="F:DNA binding"/>
    <property type="evidence" value="ECO:0007669"/>
    <property type="project" value="UniProtKB-KW"/>
</dbReference>
<keyword evidence="4" id="KW-0804">Transcription</keyword>
<keyword evidence="2" id="KW-0731">Sigma factor</keyword>
<evidence type="ECO:0000256" key="4">
    <source>
        <dbReference type="ARBA" id="ARBA00023163"/>
    </source>
</evidence>
<dbReference type="Gene3D" id="1.10.1740.10">
    <property type="match status" value="1"/>
</dbReference>
<protein>
    <submittedName>
        <fullName evidence="6">RNA polymerase sigma factor, sigma-70 family</fullName>
    </submittedName>
</protein>
<keyword evidence="7" id="KW-1185">Reference proteome</keyword>
<dbReference type="GO" id="GO:0016987">
    <property type="term" value="F:sigma factor activity"/>
    <property type="evidence" value="ECO:0007669"/>
    <property type="project" value="UniProtKB-KW"/>
</dbReference>
<dbReference type="GO" id="GO:0006352">
    <property type="term" value="P:DNA-templated transcription initiation"/>
    <property type="evidence" value="ECO:0007669"/>
    <property type="project" value="InterPro"/>
</dbReference>
<dbReference type="PANTHER" id="PTHR43133">
    <property type="entry name" value="RNA POLYMERASE ECF-TYPE SIGMA FACTO"/>
    <property type="match status" value="1"/>
</dbReference>
<name>A0A239DJ30_9FLAO</name>
<sequence length="188" mass="22211">MVTKNGINYLEGLRTGDEKIIKAIYTSMFPKVRHFVLKNEGGQQDAEEVFQNALYQLSIRLKVSDIEIKSSFEAYLFTVCKNIWRKELNSKKRWVRNEEVIALKSEESNHSEAIIAQERWDLFEEKLQQLSPNCKELLKDYFKKVPYDRIVKKFQYASENVAFQRIFKCKKRLADLIKKDGNYAKLKS</sequence>
<dbReference type="OrthoDB" id="1163416at2"/>
<dbReference type="PANTHER" id="PTHR43133:SF8">
    <property type="entry name" value="RNA POLYMERASE SIGMA FACTOR HI_1459-RELATED"/>
    <property type="match status" value="1"/>
</dbReference>
<keyword evidence="1" id="KW-0805">Transcription regulation</keyword>
<proteinExistence type="predicted"/>
<feature type="domain" description="RNA polymerase sigma-70 region 2" evidence="5">
    <location>
        <begin position="25"/>
        <end position="93"/>
    </location>
</feature>
<dbReference type="Proteomes" id="UP000198379">
    <property type="component" value="Unassembled WGS sequence"/>
</dbReference>
<evidence type="ECO:0000256" key="1">
    <source>
        <dbReference type="ARBA" id="ARBA00023015"/>
    </source>
</evidence>